<reference evidence="1 2" key="1">
    <citation type="submission" date="2018-06" db="EMBL/GenBank/DDBJ databases">
        <title>Comparative genomics reveals the genomic features of Rhizophagus irregularis, R. cerebriforme, R. diaphanum and Gigaspora rosea, and their symbiotic lifestyle signature.</title>
        <authorList>
            <person name="Morin E."/>
            <person name="San Clemente H."/>
            <person name="Chen E.C.H."/>
            <person name="De La Providencia I."/>
            <person name="Hainaut M."/>
            <person name="Kuo A."/>
            <person name="Kohler A."/>
            <person name="Murat C."/>
            <person name="Tang N."/>
            <person name="Roy S."/>
            <person name="Loubradou J."/>
            <person name="Henrissat B."/>
            <person name="Grigoriev I.V."/>
            <person name="Corradi N."/>
            <person name="Roux C."/>
            <person name="Martin F.M."/>
        </authorList>
    </citation>
    <scope>NUCLEOTIDE SEQUENCE [LARGE SCALE GENOMIC DNA]</scope>
    <source>
        <strain evidence="1 2">DAOM 227022</strain>
    </source>
</reference>
<accession>A0A397SAW2</accession>
<proteinExistence type="predicted"/>
<sequence>MPAQLAAIIYISDYKEKASGKFFIGNTTSYARFVANSKFINGPDSSIDLIVTSGTILCIKPEDLPIHPINIVGIGLASESPTINIGIQFECIITDYFTKDRPNEIIIVLFHPHEKMPWSNSSLSSKSNTTIAAYAIHKKIQQPPPVPSSN</sequence>
<name>A0A397SAW2_9GLOM</name>
<gene>
    <name evidence="1" type="ORF">C1645_881295</name>
</gene>
<comment type="caution">
    <text evidence="1">The sequence shown here is derived from an EMBL/GenBank/DDBJ whole genome shotgun (WGS) entry which is preliminary data.</text>
</comment>
<dbReference type="OrthoDB" id="2364940at2759"/>
<protein>
    <submittedName>
        <fullName evidence="1">Uncharacterized protein</fullName>
    </submittedName>
</protein>
<keyword evidence="2" id="KW-1185">Reference proteome</keyword>
<dbReference type="AlphaFoldDB" id="A0A397SAW2"/>
<evidence type="ECO:0000313" key="2">
    <source>
        <dbReference type="Proteomes" id="UP000265703"/>
    </source>
</evidence>
<organism evidence="1 2">
    <name type="scientific">Glomus cerebriforme</name>
    <dbReference type="NCBI Taxonomy" id="658196"/>
    <lineage>
        <taxon>Eukaryota</taxon>
        <taxon>Fungi</taxon>
        <taxon>Fungi incertae sedis</taxon>
        <taxon>Mucoromycota</taxon>
        <taxon>Glomeromycotina</taxon>
        <taxon>Glomeromycetes</taxon>
        <taxon>Glomerales</taxon>
        <taxon>Glomeraceae</taxon>
        <taxon>Glomus</taxon>
    </lineage>
</organism>
<dbReference type="EMBL" id="QKYT01000716">
    <property type="protein sequence ID" value="RIA81999.1"/>
    <property type="molecule type" value="Genomic_DNA"/>
</dbReference>
<dbReference type="Proteomes" id="UP000265703">
    <property type="component" value="Unassembled WGS sequence"/>
</dbReference>
<evidence type="ECO:0000313" key="1">
    <source>
        <dbReference type="EMBL" id="RIA81999.1"/>
    </source>
</evidence>